<dbReference type="WBParaSite" id="Gr19_v10_g7467.t1">
    <property type="protein sequence ID" value="Gr19_v10_g7467.t1"/>
    <property type="gene ID" value="Gr19_v10_g7467"/>
</dbReference>
<dbReference type="Gene3D" id="2.30.30.30">
    <property type="match status" value="1"/>
</dbReference>
<evidence type="ECO:0000256" key="2">
    <source>
        <dbReference type="ARBA" id="ARBA00022980"/>
    </source>
</evidence>
<dbReference type="InterPro" id="IPR008991">
    <property type="entry name" value="Translation_prot_SH3-like_sf"/>
</dbReference>
<accession>A0A914I6W7</accession>
<sequence>MLAFYNFKNLQPRPHYKRRILASPITLNTFRFWFPTNDICDHQLLARDKHMAQDGGEQKDVGEKEEKPKPDGEAKDGLEKEEKQKRKKSKKKSRRREKSRREKKAKAGEAAATEQPKPESAEAPVTEEPKTEAEEGGAVVDQPKAEAGDAAMEQPKNCSTSIVHFWIRTQKMKLNPFVSSSARKSRKRHFNAPSHIRRRIMSCPLSKDLRNKHGVRSVPIRIDDEVTVTRGHFKGNGGRIMRVYRKKYVVHVDKITREKANGTTVHVGIHPSNVQVTKLKMDKDRRSLLERKAAGRARVTGILKGKHTEETIEE</sequence>
<dbReference type="GO" id="GO:0006412">
    <property type="term" value="P:translation"/>
    <property type="evidence" value="ECO:0007669"/>
    <property type="project" value="InterPro"/>
</dbReference>
<reference evidence="7" key="1">
    <citation type="submission" date="2022-11" db="UniProtKB">
        <authorList>
            <consortium name="WormBaseParasite"/>
        </authorList>
    </citation>
    <scope>IDENTIFICATION</scope>
</reference>
<dbReference type="InterPro" id="IPR005756">
    <property type="entry name" value="Ribosomal_uL24_euk/arc"/>
</dbReference>
<comment type="similarity">
    <text evidence="1">Belongs to the universal ribosomal protein uL24 family.</text>
</comment>
<feature type="compositionally biased region" description="Basic residues" evidence="4">
    <location>
        <begin position="85"/>
        <end position="104"/>
    </location>
</feature>
<dbReference type="AlphaFoldDB" id="A0A914I6W7"/>
<evidence type="ECO:0000313" key="7">
    <source>
        <dbReference type="WBParaSite" id="Gr19_v10_g7467.t1"/>
    </source>
</evidence>
<dbReference type="CDD" id="cd06089">
    <property type="entry name" value="KOW_RPL26"/>
    <property type="match status" value="1"/>
</dbReference>
<keyword evidence="2" id="KW-0689">Ribosomal protein</keyword>
<dbReference type="SMART" id="SM00739">
    <property type="entry name" value="KOW"/>
    <property type="match status" value="1"/>
</dbReference>
<keyword evidence="3" id="KW-0687">Ribonucleoprotein</keyword>
<dbReference type="GO" id="GO:0003723">
    <property type="term" value="F:RNA binding"/>
    <property type="evidence" value="ECO:0007669"/>
    <property type="project" value="InterPro"/>
</dbReference>
<evidence type="ECO:0000259" key="5">
    <source>
        <dbReference type="SMART" id="SM00739"/>
    </source>
</evidence>
<dbReference type="GO" id="GO:0015934">
    <property type="term" value="C:large ribosomal subunit"/>
    <property type="evidence" value="ECO:0007669"/>
    <property type="project" value="InterPro"/>
</dbReference>
<dbReference type="PANTHER" id="PTHR11143">
    <property type="entry name" value="60S RIBOSOMAL PROTEIN L26 FAMILY MEMBER"/>
    <property type="match status" value="1"/>
</dbReference>
<dbReference type="FunFam" id="2.30.30.30:FF:000009">
    <property type="entry name" value="60S ribosomal protein L26"/>
    <property type="match status" value="1"/>
</dbReference>
<dbReference type="SUPFAM" id="SSF50104">
    <property type="entry name" value="Translation proteins SH3-like domain"/>
    <property type="match status" value="1"/>
</dbReference>
<dbReference type="HAMAP" id="MF_01326_A">
    <property type="entry name" value="Ribosomal_uL24_A"/>
    <property type="match status" value="1"/>
</dbReference>
<feature type="region of interest" description="Disordered" evidence="4">
    <location>
        <begin position="50"/>
        <end position="140"/>
    </location>
</feature>
<dbReference type="Proteomes" id="UP000887572">
    <property type="component" value="Unplaced"/>
</dbReference>
<dbReference type="InterPro" id="IPR005824">
    <property type="entry name" value="KOW"/>
</dbReference>
<feature type="compositionally biased region" description="Basic and acidic residues" evidence="4">
    <location>
        <begin position="50"/>
        <end position="84"/>
    </location>
</feature>
<protein>
    <submittedName>
        <fullName evidence="7">KOW domain-containing protein</fullName>
    </submittedName>
</protein>
<dbReference type="InterPro" id="IPR014722">
    <property type="entry name" value="Rib_uL2_dom2"/>
</dbReference>
<evidence type="ECO:0000256" key="1">
    <source>
        <dbReference type="ARBA" id="ARBA00010618"/>
    </source>
</evidence>
<dbReference type="InterPro" id="IPR041988">
    <property type="entry name" value="Ribosomal_uL24_KOW"/>
</dbReference>
<keyword evidence="6" id="KW-1185">Reference proteome</keyword>
<name>A0A914I6W7_GLORO</name>
<proteinExistence type="inferred from homology"/>
<evidence type="ECO:0000256" key="3">
    <source>
        <dbReference type="ARBA" id="ARBA00023274"/>
    </source>
</evidence>
<dbReference type="Pfam" id="PF16906">
    <property type="entry name" value="Ribosomal_L26"/>
    <property type="match status" value="1"/>
</dbReference>
<evidence type="ECO:0000256" key="4">
    <source>
        <dbReference type="SAM" id="MobiDB-lite"/>
    </source>
</evidence>
<organism evidence="6 7">
    <name type="scientific">Globodera rostochiensis</name>
    <name type="common">Golden nematode worm</name>
    <name type="synonym">Heterodera rostochiensis</name>
    <dbReference type="NCBI Taxonomy" id="31243"/>
    <lineage>
        <taxon>Eukaryota</taxon>
        <taxon>Metazoa</taxon>
        <taxon>Ecdysozoa</taxon>
        <taxon>Nematoda</taxon>
        <taxon>Chromadorea</taxon>
        <taxon>Rhabditida</taxon>
        <taxon>Tylenchina</taxon>
        <taxon>Tylenchomorpha</taxon>
        <taxon>Tylenchoidea</taxon>
        <taxon>Heteroderidae</taxon>
        <taxon>Heteroderinae</taxon>
        <taxon>Globodera</taxon>
    </lineage>
</organism>
<evidence type="ECO:0000313" key="6">
    <source>
        <dbReference type="Proteomes" id="UP000887572"/>
    </source>
</evidence>
<dbReference type="Pfam" id="PF00467">
    <property type="entry name" value="KOW"/>
    <property type="match status" value="1"/>
</dbReference>
<feature type="domain" description="KOW" evidence="5">
    <location>
        <begin position="219"/>
        <end position="246"/>
    </location>
</feature>
<dbReference type="NCBIfam" id="TIGR01080">
    <property type="entry name" value="rplX_A_E"/>
    <property type="match status" value="1"/>
</dbReference>
<dbReference type="GO" id="GO:0003735">
    <property type="term" value="F:structural constituent of ribosome"/>
    <property type="evidence" value="ECO:0007669"/>
    <property type="project" value="InterPro"/>
</dbReference>